<evidence type="ECO:0000313" key="2">
    <source>
        <dbReference type="EMBL" id="MBW74353.1"/>
    </source>
</evidence>
<evidence type="ECO:0000256" key="1">
    <source>
        <dbReference type="SAM" id="Phobius"/>
    </source>
</evidence>
<feature type="transmembrane region" description="Helical" evidence="1">
    <location>
        <begin position="12"/>
        <end position="30"/>
    </location>
</feature>
<dbReference type="AlphaFoldDB" id="A0A2M4D9V0"/>
<feature type="transmembrane region" description="Helical" evidence="1">
    <location>
        <begin position="50"/>
        <end position="71"/>
    </location>
</feature>
<proteinExistence type="predicted"/>
<keyword evidence="1" id="KW-0812">Transmembrane</keyword>
<dbReference type="EMBL" id="GGFL01010175">
    <property type="protein sequence ID" value="MBW74353.1"/>
    <property type="molecule type" value="Transcribed_RNA"/>
</dbReference>
<accession>A0A2M4D9V0</accession>
<reference evidence="2" key="1">
    <citation type="submission" date="2018-01" db="EMBL/GenBank/DDBJ databases">
        <title>An insight into the sialome of Amazonian anophelines.</title>
        <authorList>
            <person name="Ribeiro J.M."/>
            <person name="Scarpassa V."/>
            <person name="Calvo E."/>
        </authorList>
    </citation>
    <scope>NUCLEOTIDE SEQUENCE</scope>
</reference>
<keyword evidence="1" id="KW-0472">Membrane</keyword>
<name>A0A2M4D9V0_ANODA</name>
<organism evidence="2">
    <name type="scientific">Anopheles darlingi</name>
    <name type="common">Mosquito</name>
    <dbReference type="NCBI Taxonomy" id="43151"/>
    <lineage>
        <taxon>Eukaryota</taxon>
        <taxon>Metazoa</taxon>
        <taxon>Ecdysozoa</taxon>
        <taxon>Arthropoda</taxon>
        <taxon>Hexapoda</taxon>
        <taxon>Insecta</taxon>
        <taxon>Pterygota</taxon>
        <taxon>Neoptera</taxon>
        <taxon>Endopterygota</taxon>
        <taxon>Diptera</taxon>
        <taxon>Nematocera</taxon>
        <taxon>Culicoidea</taxon>
        <taxon>Culicidae</taxon>
        <taxon>Anophelinae</taxon>
        <taxon>Anopheles</taxon>
    </lineage>
</organism>
<keyword evidence="1" id="KW-1133">Transmembrane helix</keyword>
<sequence>MAALPRRFTSSWLLRSIVLISLPGCDGSLWTRMNVAVRGVSSGWANGNIVNLGACSSSSAVLIVTIMLGGLRRQLSCRALIALP</sequence>
<protein>
    <submittedName>
        <fullName evidence="2">Uncharacterized protein</fullName>
    </submittedName>
</protein>